<evidence type="ECO:0000313" key="3">
    <source>
        <dbReference type="Proteomes" id="UP001149411"/>
    </source>
</evidence>
<dbReference type="PANTHER" id="PTHR11803:SF58">
    <property type="entry name" value="PROTEIN HMF1-RELATED"/>
    <property type="match status" value="1"/>
</dbReference>
<dbReference type="GO" id="GO:0005829">
    <property type="term" value="C:cytosol"/>
    <property type="evidence" value="ECO:0007669"/>
    <property type="project" value="TreeGrafter"/>
</dbReference>
<dbReference type="CDD" id="cd00448">
    <property type="entry name" value="YjgF_YER057c_UK114_family"/>
    <property type="match status" value="1"/>
</dbReference>
<gene>
    <name evidence="2" type="ORF">EGH25_07005</name>
</gene>
<comment type="caution">
    <text evidence="2">The sequence shown here is derived from an EMBL/GenBank/DDBJ whole genome shotgun (WGS) entry which is preliminary data.</text>
</comment>
<protein>
    <submittedName>
        <fullName evidence="2">RidA family protein</fullName>
    </submittedName>
</protein>
<evidence type="ECO:0000256" key="1">
    <source>
        <dbReference type="ARBA" id="ARBA00010552"/>
    </source>
</evidence>
<dbReference type="InterPro" id="IPR006175">
    <property type="entry name" value="YjgF/YER057c/UK114"/>
</dbReference>
<dbReference type="Pfam" id="PF01042">
    <property type="entry name" value="Ribonuc_L-PSP"/>
    <property type="match status" value="1"/>
</dbReference>
<dbReference type="Gene3D" id="3.30.1330.40">
    <property type="entry name" value="RutC-like"/>
    <property type="match status" value="1"/>
</dbReference>
<proteinExistence type="inferred from homology"/>
<dbReference type="RefSeq" id="WP_266087083.1">
    <property type="nucleotide sequence ID" value="NZ_RKLV01000006.1"/>
</dbReference>
<reference evidence="2" key="1">
    <citation type="submission" date="2022-09" db="EMBL/GenBank/DDBJ databases">
        <title>Haloadaptaus new haloarchaeum isolated from saline soil.</title>
        <authorList>
            <person name="Duran-Viseras A."/>
            <person name="Sanchez-Porro C."/>
            <person name="Ventosa A."/>
        </authorList>
    </citation>
    <scope>NUCLEOTIDE SEQUENCE</scope>
    <source>
        <strain evidence="2">F3-133</strain>
    </source>
</reference>
<dbReference type="AlphaFoldDB" id="A0A9Q4C648"/>
<comment type="similarity">
    <text evidence="1">Belongs to the RutC family.</text>
</comment>
<dbReference type="Proteomes" id="UP001149411">
    <property type="component" value="Unassembled WGS sequence"/>
</dbReference>
<organism evidence="2 3">
    <name type="scientific">Halorutilus salinus</name>
    <dbReference type="NCBI Taxonomy" id="2487751"/>
    <lineage>
        <taxon>Archaea</taxon>
        <taxon>Methanobacteriati</taxon>
        <taxon>Methanobacteriota</taxon>
        <taxon>Stenosarchaea group</taxon>
        <taxon>Halobacteria</taxon>
        <taxon>Halorutilales</taxon>
        <taxon>Halorutilaceae</taxon>
        <taxon>Halorutilus</taxon>
    </lineage>
</organism>
<dbReference type="SUPFAM" id="SSF55298">
    <property type="entry name" value="YjgF-like"/>
    <property type="match status" value="1"/>
</dbReference>
<evidence type="ECO:0000313" key="2">
    <source>
        <dbReference type="EMBL" id="MCX2819099.1"/>
    </source>
</evidence>
<dbReference type="PANTHER" id="PTHR11803">
    <property type="entry name" value="2-IMINOBUTANOATE/2-IMINOPROPANOATE DEAMINASE RIDA"/>
    <property type="match status" value="1"/>
</dbReference>
<keyword evidence="3" id="KW-1185">Reference proteome</keyword>
<accession>A0A9Q4C648</accession>
<sequence>MERTNPEDMYEPVDSAYSQVVSTRREKTVFVAGTVPKDLEGRIVGAGDIGTQIRQVMENVRRSLSSEGASLSDVARIRTFTTDMERYLSADGILLDSFGDGDKPVSTLVSVGRLADTFEGVDGETDATDDNEEPRYLVEVDATAVLG</sequence>
<dbReference type="InterPro" id="IPR035959">
    <property type="entry name" value="RutC-like_sf"/>
</dbReference>
<dbReference type="GO" id="GO:0019239">
    <property type="term" value="F:deaminase activity"/>
    <property type="evidence" value="ECO:0007669"/>
    <property type="project" value="TreeGrafter"/>
</dbReference>
<dbReference type="EMBL" id="RKLV01000006">
    <property type="protein sequence ID" value="MCX2819099.1"/>
    <property type="molecule type" value="Genomic_DNA"/>
</dbReference>
<name>A0A9Q4C648_9EURY</name>